<sequence>MDTATPQIPDFSESKVAHNASSATAPVNKKKFMLAAVIVGIILIPLIGFFVYTRNQTTQSKAFEFQCPPGYTCPPQFCDSTSCQNDPNACRAGAGECKPKGSCNDGTCWECRDQSGGLHYFRYQNGGWGSCGEATPTTPPSQACSAPFQCLETSLCSANNKRSDLQCPAVSQVCCMPDQPSPTQPITTIPPLPTDTPSPTPKPTLTAAPTNTPPVTQACILPKVKVTVECLTCGK</sequence>
<dbReference type="STRING" id="1802068.A3B02_02085"/>
<dbReference type="Proteomes" id="UP000178914">
    <property type="component" value="Unassembled WGS sequence"/>
</dbReference>
<name>A0A1F7JAA4_9BACT</name>
<dbReference type="EMBL" id="MGAS01000005">
    <property type="protein sequence ID" value="OGK52553.1"/>
    <property type="molecule type" value="Genomic_DNA"/>
</dbReference>
<evidence type="ECO:0000313" key="4">
    <source>
        <dbReference type="Proteomes" id="UP000178914"/>
    </source>
</evidence>
<dbReference type="AlphaFoldDB" id="A0A1F7JAA4"/>
<evidence type="ECO:0000256" key="1">
    <source>
        <dbReference type="SAM" id="MobiDB-lite"/>
    </source>
</evidence>
<evidence type="ECO:0000256" key="2">
    <source>
        <dbReference type="SAM" id="Phobius"/>
    </source>
</evidence>
<feature type="transmembrane region" description="Helical" evidence="2">
    <location>
        <begin position="32"/>
        <end position="52"/>
    </location>
</feature>
<keyword evidence="2" id="KW-0812">Transmembrane</keyword>
<protein>
    <submittedName>
        <fullName evidence="3">Uncharacterized protein</fullName>
    </submittedName>
</protein>
<gene>
    <name evidence="3" type="ORF">A3B02_02085</name>
</gene>
<comment type="caution">
    <text evidence="3">The sequence shown here is derived from an EMBL/GenBank/DDBJ whole genome shotgun (WGS) entry which is preliminary data.</text>
</comment>
<organism evidence="3 4">
    <name type="scientific">Candidatus Roizmanbacteria bacterium RIFCSPLOWO2_01_FULL_42_14</name>
    <dbReference type="NCBI Taxonomy" id="1802068"/>
    <lineage>
        <taxon>Bacteria</taxon>
        <taxon>Candidatus Roizmaniibacteriota</taxon>
    </lineage>
</organism>
<proteinExistence type="predicted"/>
<accession>A0A1F7JAA4</accession>
<evidence type="ECO:0000313" key="3">
    <source>
        <dbReference type="EMBL" id="OGK52553.1"/>
    </source>
</evidence>
<keyword evidence="2" id="KW-0472">Membrane</keyword>
<keyword evidence="2" id="KW-1133">Transmembrane helix</keyword>
<reference evidence="3 4" key="1">
    <citation type="journal article" date="2016" name="Nat. Commun.">
        <title>Thousands of microbial genomes shed light on interconnected biogeochemical processes in an aquifer system.</title>
        <authorList>
            <person name="Anantharaman K."/>
            <person name="Brown C.T."/>
            <person name="Hug L.A."/>
            <person name="Sharon I."/>
            <person name="Castelle C.J."/>
            <person name="Probst A.J."/>
            <person name="Thomas B.C."/>
            <person name="Singh A."/>
            <person name="Wilkins M.J."/>
            <person name="Karaoz U."/>
            <person name="Brodie E.L."/>
            <person name="Williams K.H."/>
            <person name="Hubbard S.S."/>
            <person name="Banfield J.F."/>
        </authorList>
    </citation>
    <scope>NUCLEOTIDE SEQUENCE [LARGE SCALE GENOMIC DNA]</scope>
</reference>
<feature type="compositionally biased region" description="Pro residues" evidence="1">
    <location>
        <begin position="182"/>
        <end position="202"/>
    </location>
</feature>
<feature type="region of interest" description="Disordered" evidence="1">
    <location>
        <begin position="182"/>
        <end position="209"/>
    </location>
</feature>